<dbReference type="Gene3D" id="1.50.40.10">
    <property type="entry name" value="Mitochondrial carrier domain"/>
    <property type="match status" value="1"/>
</dbReference>
<dbReference type="InterPro" id="IPR018108">
    <property type="entry name" value="MCP_transmembrane"/>
</dbReference>
<keyword evidence="7" id="KW-1133">Transmembrane helix</keyword>
<feature type="repeat" description="Solcar" evidence="10">
    <location>
        <begin position="120"/>
        <end position="207"/>
    </location>
</feature>
<evidence type="ECO:0000256" key="3">
    <source>
        <dbReference type="ARBA" id="ARBA00022448"/>
    </source>
</evidence>
<proteinExistence type="inferred from homology"/>
<dbReference type="EMBL" id="JBBXMP010000113">
    <property type="protein sequence ID" value="KAL0062163.1"/>
    <property type="molecule type" value="Genomic_DNA"/>
</dbReference>
<dbReference type="Pfam" id="PF00153">
    <property type="entry name" value="Mito_carr"/>
    <property type="match status" value="3"/>
</dbReference>
<keyword evidence="4 10" id="KW-0812">Transmembrane</keyword>
<evidence type="ECO:0000256" key="9">
    <source>
        <dbReference type="ARBA" id="ARBA00023136"/>
    </source>
</evidence>
<evidence type="ECO:0000256" key="11">
    <source>
        <dbReference type="RuleBase" id="RU000488"/>
    </source>
</evidence>
<keyword evidence="13" id="KW-1185">Reference proteome</keyword>
<comment type="similarity">
    <text evidence="2 11">Belongs to the mitochondrial carrier (TC 2.A.29) family.</text>
</comment>
<gene>
    <name evidence="12" type="primary">PIC2_1</name>
    <name evidence="12" type="ORF">AAF712_011005</name>
</gene>
<feature type="repeat" description="Solcar" evidence="10">
    <location>
        <begin position="23"/>
        <end position="107"/>
    </location>
</feature>
<keyword evidence="6" id="KW-0999">Mitochondrion inner membrane</keyword>
<accession>A0ABR2ZN64</accession>
<keyword evidence="3 11" id="KW-0813">Transport</keyword>
<keyword evidence="8" id="KW-0496">Mitochondrion</keyword>
<dbReference type="PANTHER" id="PTHR45671:SF10">
    <property type="entry name" value="SOLUTE CARRIER FAMILY 25 MEMBER 3"/>
    <property type="match status" value="1"/>
</dbReference>
<dbReference type="SUPFAM" id="SSF103506">
    <property type="entry name" value="Mitochondrial carrier"/>
    <property type="match status" value="1"/>
</dbReference>
<sequence length="314" mass="33894">MGVTGSPTRWDARYLTPIPHDTSYYLKCVGSGALACGVTHAGMTPLDVAKVNMQVYPQKYTSSGQALSLLLKEEGSRGIWKGVGPALVGYSLQGMFKFGFYEAIKDQYLNLAGEELATTYKPAIWLAASASAELVADIALCPFEMTKVKVQASQAGAFPVKFLPALREMSRLRGETRYPFGSLPAIWSRQIPYTMAKFFCFEATVQAFYTHLLTQPKETYSPLTQLGVTFASGYIAGIASALVSQPADSLVSLLGKSENAGKSVGMIVREVGWVPLFTKGLGARVVMVGTLTGLQWWIYDTCKTTMGIGTTGGK</sequence>
<evidence type="ECO:0000256" key="1">
    <source>
        <dbReference type="ARBA" id="ARBA00004448"/>
    </source>
</evidence>
<dbReference type="PROSITE" id="PS50920">
    <property type="entry name" value="SOLCAR"/>
    <property type="match status" value="3"/>
</dbReference>
<comment type="subcellular location">
    <subcellularLocation>
        <location evidence="1">Mitochondrion inner membrane</location>
        <topology evidence="1">Multi-pass membrane protein</topology>
    </subcellularLocation>
</comment>
<organism evidence="12 13">
    <name type="scientific">Marasmius tenuissimus</name>
    <dbReference type="NCBI Taxonomy" id="585030"/>
    <lineage>
        <taxon>Eukaryota</taxon>
        <taxon>Fungi</taxon>
        <taxon>Dikarya</taxon>
        <taxon>Basidiomycota</taxon>
        <taxon>Agaricomycotina</taxon>
        <taxon>Agaricomycetes</taxon>
        <taxon>Agaricomycetidae</taxon>
        <taxon>Agaricales</taxon>
        <taxon>Marasmiineae</taxon>
        <taxon>Marasmiaceae</taxon>
        <taxon>Marasmius</taxon>
    </lineage>
</organism>
<evidence type="ECO:0000256" key="8">
    <source>
        <dbReference type="ARBA" id="ARBA00023128"/>
    </source>
</evidence>
<dbReference type="InterPro" id="IPR023395">
    <property type="entry name" value="MCP_dom_sf"/>
</dbReference>
<evidence type="ECO:0000256" key="5">
    <source>
        <dbReference type="ARBA" id="ARBA00022737"/>
    </source>
</evidence>
<evidence type="ECO:0000313" key="13">
    <source>
        <dbReference type="Proteomes" id="UP001437256"/>
    </source>
</evidence>
<dbReference type="InterPro" id="IPR044677">
    <property type="entry name" value="SLC25A3/Pic2/Mir1-like"/>
</dbReference>
<evidence type="ECO:0000313" key="12">
    <source>
        <dbReference type="EMBL" id="KAL0062163.1"/>
    </source>
</evidence>
<feature type="repeat" description="Solcar" evidence="10">
    <location>
        <begin position="224"/>
        <end position="305"/>
    </location>
</feature>
<name>A0ABR2ZN64_9AGAR</name>
<protein>
    <submittedName>
        <fullName evidence="12">Cu/Pi carrier</fullName>
    </submittedName>
</protein>
<dbReference type="Proteomes" id="UP001437256">
    <property type="component" value="Unassembled WGS sequence"/>
</dbReference>
<evidence type="ECO:0000256" key="7">
    <source>
        <dbReference type="ARBA" id="ARBA00022989"/>
    </source>
</evidence>
<evidence type="ECO:0000256" key="2">
    <source>
        <dbReference type="ARBA" id="ARBA00006375"/>
    </source>
</evidence>
<keyword evidence="9 10" id="KW-0472">Membrane</keyword>
<evidence type="ECO:0000256" key="10">
    <source>
        <dbReference type="PROSITE-ProRule" id="PRU00282"/>
    </source>
</evidence>
<evidence type="ECO:0000256" key="6">
    <source>
        <dbReference type="ARBA" id="ARBA00022792"/>
    </source>
</evidence>
<evidence type="ECO:0000256" key="4">
    <source>
        <dbReference type="ARBA" id="ARBA00022692"/>
    </source>
</evidence>
<keyword evidence="5" id="KW-0677">Repeat</keyword>
<reference evidence="12 13" key="1">
    <citation type="submission" date="2024-05" db="EMBL/GenBank/DDBJ databases">
        <title>A draft genome resource for the thread blight pathogen Marasmius tenuissimus strain MS-2.</title>
        <authorList>
            <person name="Yulfo-Soto G.E."/>
            <person name="Baruah I.K."/>
            <person name="Amoako-Attah I."/>
            <person name="Bukari Y."/>
            <person name="Meinhardt L.W."/>
            <person name="Bailey B.A."/>
            <person name="Cohen S.P."/>
        </authorList>
    </citation>
    <scope>NUCLEOTIDE SEQUENCE [LARGE SCALE GENOMIC DNA]</scope>
    <source>
        <strain evidence="12 13">MS-2</strain>
    </source>
</reference>
<dbReference type="PANTHER" id="PTHR45671">
    <property type="entry name" value="SOLUTE CARRIER FAMILY 25 (MITOCHONDRIAL CARRIER PHOSPHATE CARRIER), MEMBER 3, LIKE-RELATED-RELATED"/>
    <property type="match status" value="1"/>
</dbReference>
<comment type="caution">
    <text evidence="12">The sequence shown here is derived from an EMBL/GenBank/DDBJ whole genome shotgun (WGS) entry which is preliminary data.</text>
</comment>